<dbReference type="PANTHER" id="PTHR43110">
    <property type="entry name" value="THIOL PEROXIDASE"/>
    <property type="match status" value="1"/>
</dbReference>
<evidence type="ECO:0000256" key="2">
    <source>
        <dbReference type="ARBA" id="ARBA00023284"/>
    </source>
</evidence>
<evidence type="ECO:0000313" key="4">
    <source>
        <dbReference type="EMBL" id="AKC95401.1"/>
    </source>
</evidence>
<feature type="domain" description="Redoxin" evidence="3">
    <location>
        <begin position="18"/>
        <end position="155"/>
    </location>
</feature>
<name>A0A0E3ZAS7_9FUSO</name>
<gene>
    <name evidence="4" type="ORF">VC03_02420</name>
</gene>
<organism evidence="4 5">
    <name type="scientific">Sneathia vaginalis</name>
    <dbReference type="NCBI Taxonomy" id="187101"/>
    <lineage>
        <taxon>Bacteria</taxon>
        <taxon>Fusobacteriati</taxon>
        <taxon>Fusobacteriota</taxon>
        <taxon>Fusobacteriia</taxon>
        <taxon>Fusobacteriales</taxon>
        <taxon>Leptotrichiaceae</taxon>
        <taxon>Sneathia</taxon>
    </lineage>
</organism>
<dbReference type="SUPFAM" id="SSF52833">
    <property type="entry name" value="Thioredoxin-like"/>
    <property type="match status" value="1"/>
</dbReference>
<evidence type="ECO:0000256" key="1">
    <source>
        <dbReference type="ARBA" id="ARBA00023157"/>
    </source>
</evidence>
<dbReference type="AlphaFoldDB" id="A0A0E3ZAS7"/>
<proteinExistence type="predicted"/>
<dbReference type="Pfam" id="PF08534">
    <property type="entry name" value="Redoxin"/>
    <property type="match status" value="1"/>
</dbReference>
<dbReference type="Gene3D" id="3.40.30.10">
    <property type="entry name" value="Glutaredoxin"/>
    <property type="match status" value="1"/>
</dbReference>
<dbReference type="KEGG" id="sns:VC03_02420"/>
<evidence type="ECO:0000313" key="5">
    <source>
        <dbReference type="Proteomes" id="UP000033103"/>
    </source>
</evidence>
<dbReference type="OrthoDB" id="81641at2"/>
<dbReference type="PANTHER" id="PTHR43110:SF1">
    <property type="entry name" value="THIOL PEROXIDASE"/>
    <property type="match status" value="1"/>
</dbReference>
<keyword evidence="2" id="KW-0676">Redox-active center</keyword>
<dbReference type="GO" id="GO:0016491">
    <property type="term" value="F:oxidoreductase activity"/>
    <property type="evidence" value="ECO:0007669"/>
    <property type="project" value="InterPro"/>
</dbReference>
<dbReference type="InterPro" id="IPR013740">
    <property type="entry name" value="Redoxin"/>
</dbReference>
<dbReference type="RefSeq" id="WP_046328507.1">
    <property type="nucleotide sequence ID" value="NZ_CP011280.1"/>
</dbReference>
<evidence type="ECO:0000259" key="3">
    <source>
        <dbReference type="Pfam" id="PF08534"/>
    </source>
</evidence>
<dbReference type="HOGENOM" id="CLU_042529_12_0_0"/>
<sequence>MKVEFLGNPVTLTGTKLKVDDDFPDFRLIDSNFNKVTLNKTHGKRIFLTIPSLVTDTCSTEISKFKNYLKDKGITCYIISLDLPFVFTKLYTNINENIHFLSDVKYKNYGKATGTYIKELGILTRSVIIVDENNKVIYTEYLHEVSDEPDYENALKFI</sequence>
<keyword evidence="5" id="KW-1185">Reference proteome</keyword>
<reference evidence="4 5" key="1">
    <citation type="journal article" date="2012" name="BMC Genomics">
        <title>Genomic sequence analysis and characterization of Sneathia amnii sp. nov.</title>
        <authorList>
            <consortium name="Vaginal Microbiome Consortium (additional members)"/>
            <person name="Harwich M.D.Jr."/>
            <person name="Serrano M.G."/>
            <person name="Fettweis J.M."/>
            <person name="Alves J.M."/>
            <person name="Reimers M.A."/>
            <person name="Buck G.A."/>
            <person name="Jefferson K.K."/>
        </authorList>
    </citation>
    <scope>NUCLEOTIDE SEQUENCE [LARGE SCALE GENOMIC DNA]</scope>
    <source>
        <strain evidence="4 5">SN35</strain>
    </source>
</reference>
<dbReference type="InterPro" id="IPR050455">
    <property type="entry name" value="Tpx_Peroxidase_subfamily"/>
</dbReference>
<accession>A0A0E3ZAS7</accession>
<protein>
    <recommendedName>
        <fullName evidence="3">Redoxin domain-containing protein</fullName>
    </recommendedName>
</protein>
<dbReference type="InterPro" id="IPR036249">
    <property type="entry name" value="Thioredoxin-like_sf"/>
</dbReference>
<dbReference type="EMBL" id="CP011280">
    <property type="protein sequence ID" value="AKC95401.1"/>
    <property type="molecule type" value="Genomic_DNA"/>
</dbReference>
<keyword evidence="1" id="KW-1015">Disulfide bond</keyword>
<dbReference type="Proteomes" id="UP000033103">
    <property type="component" value="Chromosome"/>
</dbReference>
<dbReference type="STRING" id="187101.VC03_02420"/>
<dbReference type="NCBIfam" id="NF001808">
    <property type="entry name" value="PRK00522.1"/>
    <property type="match status" value="1"/>
</dbReference>
<dbReference type="PATRIC" id="fig|1069640.6.peg.464"/>